<comment type="similarity">
    <text evidence="1 2">Belongs to the UPF0250 family.</text>
</comment>
<sequence length="86" mass="9762">MNQDVFKFPCDYPIKVFGLSQPNLIDTVSTIVERYVGKLHSNQITLKKSSKGKYVSVTIRIIATSRKQLDSINEDLQNCPLVSYLL</sequence>
<dbReference type="KEGG" id="tsn:W908_04275"/>
<evidence type="ECO:0000256" key="1">
    <source>
        <dbReference type="ARBA" id="ARBA00008460"/>
    </source>
</evidence>
<dbReference type="PANTHER" id="PTHR38036">
    <property type="entry name" value="UPF0250 PROTEIN YBED"/>
    <property type="match status" value="1"/>
</dbReference>
<accession>A0A0M4LGN5</accession>
<protein>
    <recommendedName>
        <fullName evidence="2">UPF0250 protein W908_04275</fullName>
    </recommendedName>
</protein>
<gene>
    <name evidence="3" type="ORF">W908_04275</name>
</gene>
<dbReference type="STRING" id="1125411.W908_04275"/>
<dbReference type="HAMAP" id="MF_00659">
    <property type="entry name" value="UPF0250"/>
    <property type="match status" value="1"/>
</dbReference>
<organism evidence="3 4">
    <name type="scientific">Candidatus Pseudothioglobus singularis PS1</name>
    <dbReference type="NCBI Taxonomy" id="1125411"/>
    <lineage>
        <taxon>Bacteria</taxon>
        <taxon>Pseudomonadati</taxon>
        <taxon>Pseudomonadota</taxon>
        <taxon>Gammaproteobacteria</taxon>
        <taxon>Candidatus Pseudothioglobaceae</taxon>
        <taxon>Candidatus Pseudothioglobus</taxon>
    </lineage>
</organism>
<dbReference type="InterPro" id="IPR027471">
    <property type="entry name" value="YbeD-like_sf"/>
</dbReference>
<dbReference type="RefSeq" id="WP_053820065.1">
    <property type="nucleotide sequence ID" value="NZ_CP006911.1"/>
</dbReference>
<dbReference type="InterPro" id="IPR007454">
    <property type="entry name" value="UPF0250_YbeD-like"/>
</dbReference>
<evidence type="ECO:0000256" key="2">
    <source>
        <dbReference type="HAMAP-Rule" id="MF_00659"/>
    </source>
</evidence>
<dbReference type="PANTHER" id="PTHR38036:SF1">
    <property type="entry name" value="UPF0250 PROTEIN YBED"/>
    <property type="match status" value="1"/>
</dbReference>
<proteinExistence type="inferred from homology"/>
<dbReference type="EMBL" id="CP006911">
    <property type="protein sequence ID" value="ALE01864.1"/>
    <property type="molecule type" value="Genomic_DNA"/>
</dbReference>
<dbReference type="Proteomes" id="UP000068905">
    <property type="component" value="Chromosome"/>
</dbReference>
<dbReference type="AlphaFoldDB" id="A0A0M4LGN5"/>
<dbReference type="OrthoDB" id="9793424at2"/>
<dbReference type="Pfam" id="PF04359">
    <property type="entry name" value="DUF493"/>
    <property type="match status" value="1"/>
</dbReference>
<dbReference type="GO" id="GO:0005829">
    <property type="term" value="C:cytosol"/>
    <property type="evidence" value="ECO:0007669"/>
    <property type="project" value="TreeGrafter"/>
</dbReference>
<evidence type="ECO:0000313" key="4">
    <source>
        <dbReference type="Proteomes" id="UP000068905"/>
    </source>
</evidence>
<dbReference type="Gene3D" id="3.30.70.260">
    <property type="match status" value="1"/>
</dbReference>
<evidence type="ECO:0000313" key="3">
    <source>
        <dbReference type="EMBL" id="ALE01864.1"/>
    </source>
</evidence>
<reference evidence="3 4" key="1">
    <citation type="journal article" date="2015" name="Genome Announc.">
        <title>Genome Sequence of 'Candidatus Thioglobus singularis' Strain PS1, a Mixotroph from the SUP05 Clade of Marine Gammaproteobacteria.</title>
        <authorList>
            <person name="Marshall K.T."/>
            <person name="Morris R.M."/>
        </authorList>
    </citation>
    <scope>NUCLEOTIDE SEQUENCE [LARGE SCALE GENOMIC DNA]</scope>
    <source>
        <strain evidence="3 4">PS1</strain>
    </source>
</reference>
<name>A0A0M4LGN5_9GAMM</name>
<keyword evidence="4" id="KW-1185">Reference proteome</keyword>
<dbReference type="SUPFAM" id="SSF117991">
    <property type="entry name" value="YbeD/HP0495-like"/>
    <property type="match status" value="1"/>
</dbReference>